<dbReference type="GO" id="GO:0051301">
    <property type="term" value="P:cell division"/>
    <property type="evidence" value="ECO:0007669"/>
    <property type="project" value="UniProtKB-KW"/>
</dbReference>
<dbReference type="Gene3D" id="3.30.1070.10">
    <property type="entry name" value="Cell division topological specificity factor MinE"/>
    <property type="match status" value="1"/>
</dbReference>
<protein>
    <recommendedName>
        <fullName evidence="2 6">Cell division topological specificity factor</fullName>
    </recommendedName>
</protein>
<organism evidence="7 8">
    <name type="scientific">Mangrovicoccus algicola</name>
    <dbReference type="NCBI Taxonomy" id="2771008"/>
    <lineage>
        <taxon>Bacteria</taxon>
        <taxon>Pseudomonadati</taxon>
        <taxon>Pseudomonadota</taxon>
        <taxon>Alphaproteobacteria</taxon>
        <taxon>Rhodobacterales</taxon>
        <taxon>Paracoccaceae</taxon>
        <taxon>Mangrovicoccus</taxon>
    </lineage>
</organism>
<dbReference type="Pfam" id="PF03776">
    <property type="entry name" value="MinE"/>
    <property type="match status" value="1"/>
</dbReference>
<dbReference type="GO" id="GO:0032955">
    <property type="term" value="P:regulation of division septum assembly"/>
    <property type="evidence" value="ECO:0007669"/>
    <property type="project" value="InterPro"/>
</dbReference>
<keyword evidence="4 6" id="KW-0131">Cell cycle</keyword>
<name>A0A8J6YSX5_9RHOB</name>
<evidence type="ECO:0000256" key="6">
    <source>
        <dbReference type="HAMAP-Rule" id="MF_00262"/>
    </source>
</evidence>
<keyword evidence="3 6" id="KW-0132">Cell division</keyword>
<accession>A0A8J6YSX5</accession>
<evidence type="ECO:0000313" key="8">
    <source>
        <dbReference type="Proteomes" id="UP000609121"/>
    </source>
</evidence>
<dbReference type="NCBIfam" id="TIGR01215">
    <property type="entry name" value="minE"/>
    <property type="match status" value="1"/>
</dbReference>
<dbReference type="FunFam" id="3.30.1070.10:FF:000001">
    <property type="entry name" value="Cell division topological specificity factor"/>
    <property type="match status" value="1"/>
</dbReference>
<dbReference type="SUPFAM" id="SSF55229">
    <property type="entry name" value="Cell division protein MinE topological specificity domain"/>
    <property type="match status" value="1"/>
</dbReference>
<comment type="caution">
    <text evidence="7">The sequence shown here is derived from an EMBL/GenBank/DDBJ whole genome shotgun (WGS) entry which is preliminary data.</text>
</comment>
<evidence type="ECO:0000256" key="4">
    <source>
        <dbReference type="ARBA" id="ARBA00023306"/>
    </source>
</evidence>
<dbReference type="NCBIfam" id="NF001422">
    <property type="entry name" value="PRK00296.1"/>
    <property type="match status" value="1"/>
</dbReference>
<dbReference type="EMBL" id="JACVXA010000003">
    <property type="protein sequence ID" value="MBE3636847.1"/>
    <property type="molecule type" value="Genomic_DNA"/>
</dbReference>
<evidence type="ECO:0000256" key="5">
    <source>
        <dbReference type="ARBA" id="ARBA00025265"/>
    </source>
</evidence>
<sequence>MFNFTLRPRRNKSAETAKERLQILLAHERADGESPDYLPMLQKEILEVIQRHLAVNQDHVEIKIDRERDISALEINIEIPGPAAKA</sequence>
<dbReference type="RefSeq" id="WP_193179029.1">
    <property type="nucleotide sequence ID" value="NZ_JACVXA010000003.1"/>
</dbReference>
<evidence type="ECO:0000313" key="7">
    <source>
        <dbReference type="EMBL" id="MBE3636847.1"/>
    </source>
</evidence>
<gene>
    <name evidence="6 7" type="primary">minE</name>
    <name evidence="7" type="ORF">ICN82_01355</name>
</gene>
<comment type="function">
    <text evidence="5 6">Prevents the cell division inhibition by proteins MinC and MinD at internal division sites while permitting inhibition at polar sites. This ensures cell division at the proper site by restricting the formation of a division septum at the midpoint of the long axis of the cell.</text>
</comment>
<dbReference type="GO" id="GO:0042802">
    <property type="term" value="F:identical protein binding"/>
    <property type="evidence" value="ECO:0007669"/>
    <property type="project" value="UniProtKB-ARBA"/>
</dbReference>
<keyword evidence="8" id="KW-1185">Reference proteome</keyword>
<evidence type="ECO:0000256" key="2">
    <source>
        <dbReference type="ARBA" id="ARBA00020112"/>
    </source>
</evidence>
<evidence type="ECO:0000256" key="3">
    <source>
        <dbReference type="ARBA" id="ARBA00022618"/>
    </source>
</evidence>
<dbReference type="HAMAP" id="MF_00262">
    <property type="entry name" value="MinE"/>
    <property type="match status" value="1"/>
</dbReference>
<dbReference type="AlphaFoldDB" id="A0A8J6YSX5"/>
<proteinExistence type="inferred from homology"/>
<evidence type="ECO:0000256" key="1">
    <source>
        <dbReference type="ARBA" id="ARBA00008168"/>
    </source>
</evidence>
<comment type="similarity">
    <text evidence="1 6">Belongs to the MinE family.</text>
</comment>
<dbReference type="Proteomes" id="UP000609121">
    <property type="component" value="Unassembled WGS sequence"/>
</dbReference>
<reference evidence="7" key="1">
    <citation type="submission" date="2020-09" db="EMBL/GenBank/DDBJ databases">
        <title>A novel bacterium of genus Mangrovicoccus, isolated from South China Sea.</title>
        <authorList>
            <person name="Huang H."/>
            <person name="Mo K."/>
            <person name="Hu Y."/>
        </authorList>
    </citation>
    <scope>NUCLEOTIDE SEQUENCE</scope>
    <source>
        <strain evidence="7">HB182678</strain>
    </source>
</reference>
<dbReference type="InterPro" id="IPR005527">
    <property type="entry name" value="MinE"/>
</dbReference>
<dbReference type="InterPro" id="IPR036707">
    <property type="entry name" value="MinE_sf"/>
</dbReference>